<accession>A0A915LX78</accession>
<dbReference type="WBParaSite" id="scaffold20306_cov277.g19451">
    <property type="protein sequence ID" value="scaffold20306_cov277.g19451"/>
    <property type="gene ID" value="scaffold20306_cov277.g19451"/>
</dbReference>
<evidence type="ECO:0000313" key="2">
    <source>
        <dbReference type="WBParaSite" id="scaffold20306_cov277.g19451"/>
    </source>
</evidence>
<keyword evidence="1" id="KW-1185">Reference proteome</keyword>
<dbReference type="AlphaFoldDB" id="A0A915LX78"/>
<sequence length="265" mass="29293">MAKATLSRSNSEEGYVIYRGTSEQNVKAVLNFIIGCSGPTLRWREGTGPRKDTLYYDCDGIDHGCSMRLLCRFGPKPNDNFIKSTRGKHFNHKLLDDPGILIAFHCGPKQTIEKGLAIASGVAVPQETKQNKMSPTKMVKPKLSCSNIKEGNIIYRGRNEQNVKAVLKFIIGCTGPTLRWREGTGMRKDTLYFDCAGIDDGCSMRLLCRFGPKESDNFIECTHGKHFNHKLLDDPGILIAFHCGPKQTIEKGLAIASGVAVPSEK</sequence>
<organism evidence="1 2">
    <name type="scientific">Meloidogyne javanica</name>
    <name type="common">Root-knot nematode worm</name>
    <dbReference type="NCBI Taxonomy" id="6303"/>
    <lineage>
        <taxon>Eukaryota</taxon>
        <taxon>Metazoa</taxon>
        <taxon>Ecdysozoa</taxon>
        <taxon>Nematoda</taxon>
        <taxon>Chromadorea</taxon>
        <taxon>Rhabditida</taxon>
        <taxon>Tylenchina</taxon>
        <taxon>Tylenchomorpha</taxon>
        <taxon>Tylenchoidea</taxon>
        <taxon>Meloidogynidae</taxon>
        <taxon>Meloidogyninae</taxon>
        <taxon>Meloidogyne</taxon>
        <taxon>Meloidogyne incognita group</taxon>
    </lineage>
</organism>
<proteinExistence type="predicted"/>
<reference evidence="2" key="1">
    <citation type="submission" date="2022-11" db="UniProtKB">
        <authorList>
            <consortium name="WormBaseParasite"/>
        </authorList>
    </citation>
    <scope>IDENTIFICATION</scope>
</reference>
<dbReference type="Proteomes" id="UP000887561">
    <property type="component" value="Unplaced"/>
</dbReference>
<name>A0A915LX78_MELJA</name>
<protein>
    <submittedName>
        <fullName evidence="2">Uncharacterized protein</fullName>
    </submittedName>
</protein>
<evidence type="ECO:0000313" key="1">
    <source>
        <dbReference type="Proteomes" id="UP000887561"/>
    </source>
</evidence>